<name>F1ZAY6_9SPHN</name>
<dbReference type="PANTHER" id="PTHR31843">
    <property type="entry name" value="ALLENE OXIDE CYCLASE 4, CHLOROPLASTIC"/>
    <property type="match status" value="1"/>
</dbReference>
<dbReference type="AlphaFoldDB" id="F1ZAY6"/>
<evidence type="ECO:0000313" key="7">
    <source>
        <dbReference type="EMBL" id="EGD58236.1"/>
    </source>
</evidence>
<dbReference type="HOGENOM" id="CLU_1756955_0_0_5"/>
<keyword evidence="6" id="KW-0732">Signal</keyword>
<dbReference type="OrthoDB" id="9773456at2"/>
<dbReference type="Pfam" id="PF06351">
    <property type="entry name" value="Allene_ox_cyc"/>
    <property type="match status" value="1"/>
</dbReference>
<keyword evidence="8" id="KW-1185">Reference proteome</keyword>
<keyword evidence="3" id="KW-0809">Transit peptide</keyword>
<dbReference type="GO" id="GO:0046423">
    <property type="term" value="F:allene-oxide cyclase activity"/>
    <property type="evidence" value="ECO:0007669"/>
    <property type="project" value="UniProtKB-EC"/>
</dbReference>
<evidence type="ECO:0000256" key="2">
    <source>
        <dbReference type="ARBA" id="ARBA00012209"/>
    </source>
</evidence>
<dbReference type="InterPro" id="IPR009410">
    <property type="entry name" value="Allene_ox_cyc"/>
</dbReference>
<feature type="chain" id="PRO_5003274232" description="allene-oxide cyclase" evidence="6">
    <location>
        <begin position="22"/>
        <end position="148"/>
    </location>
</feature>
<dbReference type="Gene3D" id="2.40.480.10">
    <property type="entry name" value="Allene oxide cyclase-like"/>
    <property type="match status" value="1"/>
</dbReference>
<evidence type="ECO:0000256" key="3">
    <source>
        <dbReference type="ARBA" id="ARBA00022946"/>
    </source>
</evidence>
<dbReference type="STRING" id="983920.Y88_0288"/>
<evidence type="ECO:0000256" key="1">
    <source>
        <dbReference type="ARBA" id="ARBA00007982"/>
    </source>
</evidence>
<protein>
    <recommendedName>
        <fullName evidence="2">allene-oxide cyclase</fullName>
        <ecNumber evidence="2">5.3.99.6</ecNumber>
    </recommendedName>
</protein>
<comment type="similarity">
    <text evidence="1">Belongs to the allene oxide cyclase family.</text>
</comment>
<dbReference type="SUPFAM" id="SSF141493">
    <property type="entry name" value="Allene oxide cyclase-like"/>
    <property type="match status" value="1"/>
</dbReference>
<gene>
    <name evidence="7" type="ORF">Y88_0288</name>
</gene>
<dbReference type="GO" id="GO:0009695">
    <property type="term" value="P:jasmonic acid biosynthetic process"/>
    <property type="evidence" value="ECO:0007669"/>
    <property type="project" value="InterPro"/>
</dbReference>
<dbReference type="Proteomes" id="UP000004728">
    <property type="component" value="Unassembled WGS sequence"/>
</dbReference>
<feature type="signal peptide" evidence="6">
    <location>
        <begin position="1"/>
        <end position="21"/>
    </location>
</feature>
<proteinExistence type="inferred from homology"/>
<comment type="catalytic activity">
    <reaction evidence="5">
        <text>(9Z,13S,15Z)-12,13-epoxyoctadeca-9,11,15-trienoate = (9S,13S,15Z)-12-oxophyto-10,15-dienoate</text>
        <dbReference type="Rhea" id="RHEA:22592"/>
        <dbReference type="ChEBI" id="CHEBI:36438"/>
        <dbReference type="ChEBI" id="CHEBI:57411"/>
        <dbReference type="EC" id="5.3.99.6"/>
    </reaction>
</comment>
<evidence type="ECO:0000256" key="5">
    <source>
        <dbReference type="ARBA" id="ARBA00049891"/>
    </source>
</evidence>
<keyword evidence="4" id="KW-0413">Isomerase</keyword>
<dbReference type="PANTHER" id="PTHR31843:SF11">
    <property type="entry name" value="ALLENE OXIDE CYCLASE 4, CHLOROPLASTIC"/>
    <property type="match status" value="1"/>
</dbReference>
<organism evidence="7 8">
    <name type="scientific">Novosphingobium nitrogenifigens DSM 19370</name>
    <dbReference type="NCBI Taxonomy" id="983920"/>
    <lineage>
        <taxon>Bacteria</taxon>
        <taxon>Pseudomonadati</taxon>
        <taxon>Pseudomonadota</taxon>
        <taxon>Alphaproteobacteria</taxon>
        <taxon>Sphingomonadales</taxon>
        <taxon>Sphingomonadaceae</taxon>
        <taxon>Novosphingobium</taxon>
    </lineage>
</organism>
<reference evidence="7 8" key="1">
    <citation type="journal article" date="2012" name="J. Bacteriol.">
        <title>Draft Genome Sequence of Novosphingobium nitrogenifigens Y88T.</title>
        <authorList>
            <person name="Strabala T.J."/>
            <person name="Macdonald L."/>
            <person name="Liu V."/>
            <person name="Smit A.M."/>
        </authorList>
    </citation>
    <scope>NUCLEOTIDE SEQUENCE [LARGE SCALE GENOMIC DNA]</scope>
    <source>
        <strain evidence="7 8">DSM 19370</strain>
    </source>
</reference>
<dbReference type="InterPro" id="IPR044859">
    <property type="entry name" value="Allene_oxi_cyc_Dirigent"/>
</dbReference>
<dbReference type="eggNOG" id="ENOG5032XUP">
    <property type="taxonomic scope" value="Bacteria"/>
</dbReference>
<dbReference type="InterPro" id="IPR034871">
    <property type="entry name" value="Allene_oxi_cyc_sf"/>
</dbReference>
<dbReference type="EC" id="5.3.99.6" evidence="2"/>
<evidence type="ECO:0000256" key="6">
    <source>
        <dbReference type="SAM" id="SignalP"/>
    </source>
</evidence>
<comment type="caution">
    <text evidence="7">The sequence shown here is derived from an EMBL/GenBank/DDBJ whole genome shotgun (WGS) entry which is preliminary data.</text>
</comment>
<sequence length="148" mass="15717">MLRALILSPALALAVAAPAHAASPVEMKIDLVERAETDVVSLHGGSAADNVGDLATFTNPIYDAANQVKLGHDQGYCVRLVVGKTMECHWTLFLEKGQISVDGPVYDGADSTLAVTGGTGLYAAVHGEVKIHPRDAKASGYDFHYRVW</sequence>
<accession>F1ZAY6</accession>
<evidence type="ECO:0000256" key="4">
    <source>
        <dbReference type="ARBA" id="ARBA00023235"/>
    </source>
</evidence>
<dbReference type="EMBL" id="AEWJ01000044">
    <property type="protein sequence ID" value="EGD58236.1"/>
    <property type="molecule type" value="Genomic_DNA"/>
</dbReference>
<dbReference type="InParanoid" id="F1ZAY6"/>
<evidence type="ECO:0000313" key="8">
    <source>
        <dbReference type="Proteomes" id="UP000004728"/>
    </source>
</evidence>
<dbReference type="RefSeq" id="WP_008067140.1">
    <property type="nucleotide sequence ID" value="NZ_AQWK01000006.1"/>
</dbReference>